<dbReference type="Pfam" id="PF05199">
    <property type="entry name" value="GMC_oxred_C"/>
    <property type="match status" value="1"/>
</dbReference>
<dbReference type="InterPro" id="IPR036188">
    <property type="entry name" value="FAD/NAD-bd_sf"/>
</dbReference>
<keyword evidence="8" id="KW-0285">Flavoprotein</keyword>
<protein>
    <recommendedName>
        <fullName evidence="7">Pyranose 2-oxidase</fullName>
        <ecNumber evidence="6">1.1.3.10</ecNumber>
    </recommendedName>
    <alternativeName>
        <fullName evidence="13">FAD-oxidoreductase</fullName>
    </alternativeName>
    <alternativeName>
        <fullName evidence="12">Glucose 2-oxidase</fullName>
    </alternativeName>
    <alternativeName>
        <fullName evidence="14">Pyranose:oxygen 2-oxidoreductase</fullName>
    </alternativeName>
</protein>
<evidence type="ECO:0000256" key="8">
    <source>
        <dbReference type="ARBA" id="ARBA00022630"/>
    </source>
</evidence>
<evidence type="ECO:0000256" key="7">
    <source>
        <dbReference type="ARBA" id="ARBA00016408"/>
    </source>
</evidence>
<dbReference type="OrthoDB" id="269227at2759"/>
<comment type="catalytic activity">
    <reaction evidence="1">
        <text>D-glucose + O2 = 2-dehydro-D-glucose + H2O2</text>
        <dbReference type="Rhea" id="RHEA:10552"/>
        <dbReference type="ChEBI" id="CHEBI:4167"/>
        <dbReference type="ChEBI" id="CHEBI:15379"/>
        <dbReference type="ChEBI" id="CHEBI:16240"/>
        <dbReference type="ChEBI" id="CHEBI:16609"/>
        <dbReference type="EC" id="1.1.3.10"/>
    </reaction>
</comment>
<keyword evidence="9" id="KW-0574">Periplasm</keyword>
<keyword evidence="19" id="KW-1185">Reference proteome</keyword>
<evidence type="ECO:0000256" key="10">
    <source>
        <dbReference type="ARBA" id="ARBA00022827"/>
    </source>
</evidence>
<proteinExistence type="inferred from homology"/>
<dbReference type="GO" id="GO:0050660">
    <property type="term" value="F:flavin adenine dinucleotide binding"/>
    <property type="evidence" value="ECO:0007669"/>
    <property type="project" value="InterPro"/>
</dbReference>
<evidence type="ECO:0000259" key="16">
    <source>
        <dbReference type="Pfam" id="PF00732"/>
    </source>
</evidence>
<evidence type="ECO:0000256" key="11">
    <source>
        <dbReference type="ARBA" id="ARBA00023002"/>
    </source>
</evidence>
<evidence type="ECO:0000313" key="18">
    <source>
        <dbReference type="EMBL" id="RDX48487.1"/>
    </source>
</evidence>
<dbReference type="PANTHER" id="PTHR42784">
    <property type="entry name" value="PYRANOSE 2-OXIDASE"/>
    <property type="match status" value="1"/>
</dbReference>
<evidence type="ECO:0000256" key="2">
    <source>
        <dbReference type="ARBA" id="ARBA00001974"/>
    </source>
</evidence>
<name>A0A371D7G9_9APHY</name>
<evidence type="ECO:0000256" key="1">
    <source>
        <dbReference type="ARBA" id="ARBA00000827"/>
    </source>
</evidence>
<dbReference type="Gene3D" id="3.50.50.60">
    <property type="entry name" value="FAD/NAD(P)-binding domain"/>
    <property type="match status" value="2"/>
</dbReference>
<comment type="subunit">
    <text evidence="5">Homotetramer.</text>
</comment>
<dbReference type="GO" id="GO:0050233">
    <property type="term" value="F:pyranose oxidase activity"/>
    <property type="evidence" value="ECO:0007669"/>
    <property type="project" value="UniProtKB-EC"/>
</dbReference>
<sequence>MTLAHLREDASSINIPKNNNAALRDFIADVFIAGSGPIGSTYAKLLVEAGFKVIMCEIGAADSFRAATTKDGKGEAFIPGAHKKNEIEYQKDIDRFVHVINGALSPVSVPVEKTTADTLDPAAWNADLTKPPVTNGKNPKQSVSGNLSGESVTRGVGGMSTHWTCATPRFHREVELPLIEKDEEKSFQEWQRLYDDAEKLIGTTEHAFDQSIRHTLVLRTLQDAYKDSKRVFKPLPLACHRLANPAYVNWHAADTILEHIYCHPERRKRFRLLTNHRVTRFKLAPSGEKEHTIGAAVVKDLLKDAKDPGSATSYISAKVFIVAAGTVATPQILFNSGFQTRDENGDVTPDSLIPNLGRYITEQPLTFCQVVLKQKLLTTVPENPYNLPWWAEKVKHQETHHPEDPLRFPFDDPEPQVTTPFSTPEQPWHTQIHRDAFSYGAVAATIDTRTIVDLRFFGYVEPRATNEIRFEKDITDGYGMPQPTFHFFLSESDQERCNRMMADMCDVALKIGGFLPGSEPQFMAPGLPLHLAGSVRAGLDPKTHVADTHSRVYNFKNLYVGGNGVIPTGFGANPTLTSIGYAMRACESIIEKLKAGKL</sequence>
<dbReference type="EC" id="1.1.3.10" evidence="6"/>
<evidence type="ECO:0000256" key="14">
    <source>
        <dbReference type="ARBA" id="ARBA00031330"/>
    </source>
</evidence>
<evidence type="ECO:0000256" key="9">
    <source>
        <dbReference type="ARBA" id="ARBA00022764"/>
    </source>
</evidence>
<evidence type="ECO:0000256" key="3">
    <source>
        <dbReference type="ARBA" id="ARBA00004418"/>
    </source>
</evidence>
<dbReference type="InterPro" id="IPR051473">
    <property type="entry name" value="P2Ox-like"/>
</dbReference>
<accession>A0A371D7G9</accession>
<dbReference type="EMBL" id="KZ857411">
    <property type="protein sequence ID" value="RDX48487.1"/>
    <property type="molecule type" value="Genomic_DNA"/>
</dbReference>
<evidence type="ECO:0000313" key="19">
    <source>
        <dbReference type="Proteomes" id="UP000256964"/>
    </source>
</evidence>
<dbReference type="Proteomes" id="UP000256964">
    <property type="component" value="Unassembled WGS sequence"/>
</dbReference>
<feature type="compositionally biased region" description="Polar residues" evidence="15">
    <location>
        <begin position="135"/>
        <end position="151"/>
    </location>
</feature>
<dbReference type="Pfam" id="PF00732">
    <property type="entry name" value="GMC_oxred_N"/>
    <property type="match status" value="1"/>
</dbReference>
<dbReference type="NCBIfam" id="TIGR02462">
    <property type="entry name" value="pyranose_ox"/>
    <property type="match status" value="1"/>
</dbReference>
<feature type="domain" description="Glucose-methanol-choline oxidoreductase C-terminal" evidence="17">
    <location>
        <begin position="462"/>
        <end position="582"/>
    </location>
</feature>
<comment type="subcellular location">
    <subcellularLocation>
        <location evidence="3">Periplasm</location>
    </subcellularLocation>
</comment>
<dbReference type="AlphaFoldDB" id="A0A371D7G9"/>
<reference evidence="18 19" key="1">
    <citation type="journal article" date="2018" name="Biotechnol. Biofuels">
        <title>Integrative visual omics of the white-rot fungus Polyporus brumalis exposes the biotechnological potential of its oxidative enzymes for delignifying raw plant biomass.</title>
        <authorList>
            <person name="Miyauchi S."/>
            <person name="Rancon A."/>
            <person name="Drula E."/>
            <person name="Hage H."/>
            <person name="Chaduli D."/>
            <person name="Favel A."/>
            <person name="Grisel S."/>
            <person name="Henrissat B."/>
            <person name="Herpoel-Gimbert I."/>
            <person name="Ruiz-Duenas F.J."/>
            <person name="Chevret D."/>
            <person name="Hainaut M."/>
            <person name="Lin J."/>
            <person name="Wang M."/>
            <person name="Pangilinan J."/>
            <person name="Lipzen A."/>
            <person name="Lesage-Meessen L."/>
            <person name="Navarro D."/>
            <person name="Riley R."/>
            <person name="Grigoriev I.V."/>
            <person name="Zhou S."/>
            <person name="Raouche S."/>
            <person name="Rosso M.N."/>
        </authorList>
    </citation>
    <scope>NUCLEOTIDE SEQUENCE [LARGE SCALE GENOMIC DNA]</scope>
    <source>
        <strain evidence="18 19">BRFM 1820</strain>
    </source>
</reference>
<dbReference type="STRING" id="139420.A0A371D7G9"/>
<dbReference type="InterPro" id="IPR012814">
    <property type="entry name" value="P2OX"/>
</dbReference>
<dbReference type="InterPro" id="IPR000172">
    <property type="entry name" value="GMC_OxRdtase_N"/>
</dbReference>
<evidence type="ECO:0000256" key="12">
    <source>
        <dbReference type="ARBA" id="ARBA00030508"/>
    </source>
</evidence>
<evidence type="ECO:0000256" key="4">
    <source>
        <dbReference type="ARBA" id="ARBA00010790"/>
    </source>
</evidence>
<dbReference type="SUPFAM" id="SSF54373">
    <property type="entry name" value="FAD-linked reductases, C-terminal domain"/>
    <property type="match status" value="1"/>
</dbReference>
<keyword evidence="11" id="KW-0560">Oxidoreductase</keyword>
<feature type="domain" description="Glucose-methanol-choline oxidoreductase N-terminal" evidence="16">
    <location>
        <begin position="260"/>
        <end position="357"/>
    </location>
</feature>
<feature type="region of interest" description="Disordered" evidence="15">
    <location>
        <begin position="124"/>
        <end position="155"/>
    </location>
</feature>
<comment type="cofactor">
    <cofactor evidence="2">
        <name>FAD</name>
        <dbReference type="ChEBI" id="CHEBI:57692"/>
    </cofactor>
</comment>
<dbReference type="SUPFAM" id="SSF51905">
    <property type="entry name" value="FAD/NAD(P)-binding domain"/>
    <property type="match status" value="1"/>
</dbReference>
<evidence type="ECO:0000256" key="5">
    <source>
        <dbReference type="ARBA" id="ARBA00011881"/>
    </source>
</evidence>
<evidence type="ECO:0000256" key="13">
    <source>
        <dbReference type="ARBA" id="ARBA00031159"/>
    </source>
</evidence>
<dbReference type="PANTHER" id="PTHR42784:SF1">
    <property type="entry name" value="PYRANOSE 2-OXIDASE"/>
    <property type="match status" value="1"/>
</dbReference>
<dbReference type="InterPro" id="IPR007867">
    <property type="entry name" value="GMC_OxRtase_C"/>
</dbReference>
<dbReference type="GO" id="GO:0042597">
    <property type="term" value="C:periplasmic space"/>
    <property type="evidence" value="ECO:0007669"/>
    <property type="project" value="UniProtKB-SubCell"/>
</dbReference>
<evidence type="ECO:0000259" key="17">
    <source>
        <dbReference type="Pfam" id="PF05199"/>
    </source>
</evidence>
<organism evidence="18 19">
    <name type="scientific">Lentinus brumalis</name>
    <dbReference type="NCBI Taxonomy" id="2498619"/>
    <lineage>
        <taxon>Eukaryota</taxon>
        <taxon>Fungi</taxon>
        <taxon>Dikarya</taxon>
        <taxon>Basidiomycota</taxon>
        <taxon>Agaricomycotina</taxon>
        <taxon>Agaricomycetes</taxon>
        <taxon>Polyporales</taxon>
        <taxon>Polyporaceae</taxon>
        <taxon>Lentinus</taxon>
    </lineage>
</organism>
<keyword evidence="10" id="KW-0274">FAD</keyword>
<gene>
    <name evidence="18" type="ORF">OH76DRAFT_1404761</name>
</gene>
<evidence type="ECO:0000256" key="6">
    <source>
        <dbReference type="ARBA" id="ARBA00013082"/>
    </source>
</evidence>
<comment type="similarity">
    <text evidence="4">Belongs to the GMC oxidoreductase family.</text>
</comment>
<evidence type="ECO:0000256" key="15">
    <source>
        <dbReference type="SAM" id="MobiDB-lite"/>
    </source>
</evidence>